<dbReference type="AlphaFoldDB" id="A0A552EQW8"/>
<proteinExistence type="predicted"/>
<name>A0A552EQW8_MICAE</name>
<dbReference type="InterPro" id="IPR022573">
    <property type="entry name" value="DUF2887"/>
</dbReference>
<accession>A0A552EQW8</accession>
<comment type="caution">
    <text evidence="1">The sequence shown here is derived from an EMBL/GenBank/DDBJ whole genome shotgun (WGS) entry which is preliminary data.</text>
</comment>
<dbReference type="EMBL" id="SFBH01000067">
    <property type="protein sequence ID" value="TRU36860.1"/>
    <property type="molecule type" value="Genomic_DNA"/>
</dbReference>
<sequence>MKTDKIFYTLFQVFPELLFQLLGESPNLAQNYQFKSIEIKELAFRLDGVFIPDADHPDYPLYFVEVQFQKDEDFYWRFITQIFLYLKQYKPERTCCPVIIWGRRRLDIGFPLAYQNLLNLEHIQRIYLDEIEGESPPSLGISILQFIVISTKKAPKRVQSLIKQTRQQIVDPNTQRNVIELIEKIIIYKFPQKSRQELEAMFNLTEWKQTKFYQEAKKEGKIEGKIEGKLETIPLLVRLGLNEEQIARELNLKVEIVRQFTNQNN</sequence>
<organism evidence="1 2">
    <name type="scientific">Microcystis aeruginosa Ma_MB_F_20061100_S20D</name>
    <dbReference type="NCBI Taxonomy" id="2486253"/>
    <lineage>
        <taxon>Bacteria</taxon>
        <taxon>Bacillati</taxon>
        <taxon>Cyanobacteriota</taxon>
        <taxon>Cyanophyceae</taxon>
        <taxon>Oscillatoriophycideae</taxon>
        <taxon>Chroococcales</taxon>
        <taxon>Microcystaceae</taxon>
        <taxon>Microcystis</taxon>
    </lineage>
</organism>
<evidence type="ECO:0000313" key="1">
    <source>
        <dbReference type="EMBL" id="TRU36860.1"/>
    </source>
</evidence>
<dbReference type="NCBIfam" id="TIGR01784">
    <property type="entry name" value="T_den_put_tspse"/>
    <property type="match status" value="1"/>
</dbReference>
<reference evidence="1 2" key="1">
    <citation type="submission" date="2019-01" db="EMBL/GenBank/DDBJ databases">
        <title>Coherence of Microcystis species and biogeography revealed through population genomics.</title>
        <authorList>
            <person name="Perez-Carrascal O.M."/>
            <person name="Terrat Y."/>
            <person name="Giani A."/>
            <person name="Fortin N."/>
            <person name="Tromas N."/>
            <person name="Shapiro B.J."/>
        </authorList>
    </citation>
    <scope>NUCLEOTIDE SEQUENCE [LARGE SCALE GENOMIC DNA]</scope>
    <source>
        <strain evidence="1">Ma_MB_F_20061100_S20D</strain>
    </source>
</reference>
<dbReference type="PANTHER" id="PTHR35586:SF2">
    <property type="entry name" value="SLL1542 PROTEIN"/>
    <property type="match status" value="1"/>
</dbReference>
<dbReference type="Proteomes" id="UP000315113">
    <property type="component" value="Unassembled WGS sequence"/>
</dbReference>
<gene>
    <name evidence="1" type="ORF">EWV78_08195</name>
</gene>
<protein>
    <submittedName>
        <fullName evidence="1">Rpn family recombination-promoting nuclease/putative transposase</fullName>
    </submittedName>
</protein>
<dbReference type="InterPro" id="IPR010106">
    <property type="entry name" value="RpnA"/>
</dbReference>
<dbReference type="PANTHER" id="PTHR35586">
    <property type="entry name" value="SLL1691 PROTEIN"/>
    <property type="match status" value="1"/>
</dbReference>
<dbReference type="Pfam" id="PF11103">
    <property type="entry name" value="DUF2887"/>
    <property type="match status" value="1"/>
</dbReference>
<evidence type="ECO:0000313" key="2">
    <source>
        <dbReference type="Proteomes" id="UP000315113"/>
    </source>
</evidence>